<dbReference type="EMBL" id="CP129683">
    <property type="protein sequence ID" value="XDS50803.1"/>
    <property type="molecule type" value="Genomic_DNA"/>
</dbReference>
<dbReference type="InterPro" id="IPR015854">
    <property type="entry name" value="ABC_transpr_LolD-like"/>
</dbReference>
<sequence length="93" mass="10125">MAAFTAPSLQQASARIIIFDEPTSGLDMKHMRQVSRLIRNIAAQGRSIVVITHDPEFAVAACDRNITIEHGKVSDTYDLDEDGAAKLTKTLIG</sequence>
<dbReference type="RefSeq" id="WP_369341765.1">
    <property type="nucleotide sequence ID" value="NZ_CP129675.1"/>
</dbReference>
<dbReference type="GO" id="GO:0016887">
    <property type="term" value="F:ATP hydrolysis activity"/>
    <property type="evidence" value="ECO:0007669"/>
    <property type="project" value="InterPro"/>
</dbReference>
<evidence type="ECO:0000313" key="3">
    <source>
        <dbReference type="EMBL" id="XDS49586.1"/>
    </source>
</evidence>
<dbReference type="PANTHER" id="PTHR24220:SF86">
    <property type="entry name" value="ABC TRANSPORTER ABCH.1"/>
    <property type="match status" value="1"/>
</dbReference>
<dbReference type="EMBL" id="CP129682">
    <property type="protein sequence ID" value="XDS49586.1"/>
    <property type="molecule type" value="Genomic_DNA"/>
</dbReference>
<name>A0AB39UL53_9BIFI</name>
<accession>A0AB39UL53</accession>
<reference evidence="3" key="1">
    <citation type="submission" date="2023-07" db="EMBL/GenBank/DDBJ databases">
        <title>Bifidobacterium aquikefiriaerophilum sp. nov. and Bifidobacterium eccum sp. nov., isolated from water kefir.</title>
        <authorList>
            <person name="Breselge S."/>
            <person name="Bellassi P."/>
            <person name="Barcenilla C."/>
            <person name="Alvarez-Ordonez A."/>
            <person name="Morelli L."/>
            <person name="Cotter P.D."/>
        </authorList>
    </citation>
    <scope>NUCLEOTIDE SEQUENCE</scope>
    <source>
        <strain evidence="4">WK012_4_13</strain>
        <strain evidence="3">WK013_4_14</strain>
        <strain evidence="2">WK048_4_13</strain>
    </source>
</reference>
<dbReference type="Pfam" id="PF13304">
    <property type="entry name" value="AAA_21"/>
    <property type="match status" value="1"/>
</dbReference>
<organism evidence="3">
    <name type="scientific">Bifidobacterium fermentum</name>
    <dbReference type="NCBI Taxonomy" id="3059035"/>
    <lineage>
        <taxon>Bacteria</taxon>
        <taxon>Bacillati</taxon>
        <taxon>Actinomycetota</taxon>
        <taxon>Actinomycetes</taxon>
        <taxon>Bifidobacteriales</taxon>
        <taxon>Bifidobacteriaceae</taxon>
        <taxon>Bifidobacterium</taxon>
    </lineage>
</organism>
<dbReference type="GO" id="GO:0022857">
    <property type="term" value="F:transmembrane transporter activity"/>
    <property type="evidence" value="ECO:0007669"/>
    <property type="project" value="TreeGrafter"/>
</dbReference>
<dbReference type="InterPro" id="IPR027417">
    <property type="entry name" value="P-loop_NTPase"/>
</dbReference>
<gene>
    <name evidence="4" type="ORF">QN062_00865</name>
    <name evidence="3" type="ORF">QN216_04870</name>
    <name evidence="2" type="ORF">QN217_05575</name>
</gene>
<dbReference type="Gene3D" id="3.40.50.300">
    <property type="entry name" value="P-loop containing nucleotide triphosphate hydrolases"/>
    <property type="match status" value="1"/>
</dbReference>
<evidence type="ECO:0000259" key="1">
    <source>
        <dbReference type="Pfam" id="PF13304"/>
    </source>
</evidence>
<dbReference type="GO" id="GO:0005886">
    <property type="term" value="C:plasma membrane"/>
    <property type="evidence" value="ECO:0007669"/>
    <property type="project" value="TreeGrafter"/>
</dbReference>
<dbReference type="InterPro" id="IPR003959">
    <property type="entry name" value="ATPase_AAA_core"/>
</dbReference>
<dbReference type="AlphaFoldDB" id="A0AB39UL53"/>
<proteinExistence type="predicted"/>
<evidence type="ECO:0000313" key="4">
    <source>
        <dbReference type="EMBL" id="XDS50803.1"/>
    </source>
</evidence>
<dbReference type="GO" id="GO:0005524">
    <property type="term" value="F:ATP binding"/>
    <property type="evidence" value="ECO:0007669"/>
    <property type="project" value="InterPro"/>
</dbReference>
<dbReference type="PANTHER" id="PTHR24220">
    <property type="entry name" value="IMPORT ATP-BINDING PROTEIN"/>
    <property type="match status" value="1"/>
</dbReference>
<evidence type="ECO:0000313" key="2">
    <source>
        <dbReference type="EMBL" id="XDS45632.1"/>
    </source>
</evidence>
<dbReference type="KEGG" id="bfk:QN062_00865"/>
<dbReference type="EMBL" id="CP129675">
    <property type="protein sequence ID" value="XDS45632.1"/>
    <property type="molecule type" value="Genomic_DNA"/>
</dbReference>
<feature type="domain" description="ATPase AAA-type core" evidence="1">
    <location>
        <begin position="11"/>
        <end position="57"/>
    </location>
</feature>
<protein>
    <submittedName>
        <fullName evidence="3">AAA family ATPase</fullName>
    </submittedName>
</protein>
<dbReference type="SUPFAM" id="SSF52540">
    <property type="entry name" value="P-loop containing nucleoside triphosphate hydrolases"/>
    <property type="match status" value="1"/>
</dbReference>